<name>X1G2B2_9ZZZZ</name>
<dbReference type="Gene3D" id="3.40.50.300">
    <property type="entry name" value="P-loop containing nucleotide triphosphate hydrolases"/>
    <property type="match status" value="1"/>
</dbReference>
<accession>X1G2B2</accession>
<reference evidence="1" key="1">
    <citation type="journal article" date="2014" name="Front. Microbiol.">
        <title>High frequency of phylogenetically diverse reductive dehalogenase-homologous genes in deep subseafloor sedimentary metagenomes.</title>
        <authorList>
            <person name="Kawai M."/>
            <person name="Futagami T."/>
            <person name="Toyoda A."/>
            <person name="Takaki Y."/>
            <person name="Nishi S."/>
            <person name="Hori S."/>
            <person name="Arai W."/>
            <person name="Tsubouchi T."/>
            <person name="Morono Y."/>
            <person name="Uchiyama I."/>
            <person name="Ito T."/>
            <person name="Fujiyama A."/>
            <person name="Inagaki F."/>
            <person name="Takami H."/>
        </authorList>
    </citation>
    <scope>NUCLEOTIDE SEQUENCE</scope>
    <source>
        <strain evidence="1">Expedition CK06-06</strain>
    </source>
</reference>
<evidence type="ECO:0000313" key="1">
    <source>
        <dbReference type="EMBL" id="GAH27163.1"/>
    </source>
</evidence>
<dbReference type="InterPro" id="IPR027417">
    <property type="entry name" value="P-loop_NTPase"/>
</dbReference>
<dbReference type="AlphaFoldDB" id="X1G2B2"/>
<dbReference type="PANTHER" id="PTHR41930:SF1">
    <property type="entry name" value="DEPHOSPHO-COA KINASE"/>
    <property type="match status" value="1"/>
</dbReference>
<proteinExistence type="predicted"/>
<sequence>MKVVAIVGMAGAGKSEVARVFEKNGFRKVRFGDITEEEMEKRGFEPGEESERYIREQLREEHGMAAYAKLNLPRIETSLKSSDVVVDGLYSWEEYTLLKECYGEGFTTVAVWASPATRHGRLGNRAKRPLTVEEAASRDKAEIENTNKGGPIAMADFTIVNEASLEELERGAERVLSALK</sequence>
<organism evidence="1">
    <name type="scientific">marine sediment metagenome</name>
    <dbReference type="NCBI Taxonomy" id="412755"/>
    <lineage>
        <taxon>unclassified sequences</taxon>
        <taxon>metagenomes</taxon>
        <taxon>ecological metagenomes</taxon>
    </lineage>
</organism>
<evidence type="ECO:0008006" key="2">
    <source>
        <dbReference type="Google" id="ProtNLM"/>
    </source>
</evidence>
<dbReference type="SUPFAM" id="SSF52540">
    <property type="entry name" value="P-loop containing nucleoside triphosphate hydrolases"/>
    <property type="match status" value="1"/>
</dbReference>
<dbReference type="Pfam" id="PF13238">
    <property type="entry name" value="AAA_18"/>
    <property type="match status" value="1"/>
</dbReference>
<protein>
    <recommendedName>
        <fullName evidence="2">Dephospho-CoA kinase</fullName>
    </recommendedName>
</protein>
<dbReference type="PANTHER" id="PTHR41930">
    <property type="entry name" value="UPF0200 PROTEIN MJ1399"/>
    <property type="match status" value="1"/>
</dbReference>
<gene>
    <name evidence="1" type="ORF">S03H2_09897</name>
</gene>
<comment type="caution">
    <text evidence="1">The sequence shown here is derived from an EMBL/GenBank/DDBJ whole genome shotgun (WGS) entry which is preliminary data.</text>
</comment>
<dbReference type="EMBL" id="BARU01005130">
    <property type="protein sequence ID" value="GAH27163.1"/>
    <property type="molecule type" value="Genomic_DNA"/>
</dbReference>